<feature type="domain" description="Large ribosomal subunit protein mL59" evidence="1">
    <location>
        <begin position="25"/>
        <end position="150"/>
    </location>
</feature>
<accession>A0A1E3P694</accession>
<dbReference type="AlphaFoldDB" id="A0A1E3P694"/>
<dbReference type="GO" id="GO:0003735">
    <property type="term" value="F:structural constituent of ribosome"/>
    <property type="evidence" value="ECO:0007669"/>
    <property type="project" value="InterPro"/>
</dbReference>
<name>A0A1E3P694_WICAA</name>
<dbReference type="PANTHER" id="PTHR28041">
    <property type="entry name" value="54S RIBOSOMAL PROTEIN L25, MITOCHONDRIAL"/>
    <property type="match status" value="1"/>
</dbReference>
<dbReference type="OrthoDB" id="18529at2759"/>
<evidence type="ECO:0000259" key="1">
    <source>
        <dbReference type="Pfam" id="PF18126"/>
    </source>
</evidence>
<evidence type="ECO:0000313" key="2">
    <source>
        <dbReference type="EMBL" id="ODQ60936.1"/>
    </source>
</evidence>
<dbReference type="GO" id="GO:0005762">
    <property type="term" value="C:mitochondrial large ribosomal subunit"/>
    <property type="evidence" value="ECO:0007669"/>
    <property type="project" value="InterPro"/>
</dbReference>
<dbReference type="Pfam" id="PF18126">
    <property type="entry name" value="Mitoc_mL59"/>
    <property type="match status" value="1"/>
</dbReference>
<gene>
    <name evidence="2" type="ORF">WICANDRAFT_61494</name>
</gene>
<dbReference type="Proteomes" id="UP000094112">
    <property type="component" value="Unassembled WGS sequence"/>
</dbReference>
<dbReference type="EMBL" id="KV454209">
    <property type="protein sequence ID" value="ODQ60936.1"/>
    <property type="molecule type" value="Genomic_DNA"/>
</dbReference>
<keyword evidence="3" id="KW-1185">Reference proteome</keyword>
<dbReference type="STRING" id="683960.A0A1E3P694"/>
<sequence length="170" mass="19956">MRVSLGLFNTAVKTEISYFNTLPEKLQRFFTRYPPRPFKEYASESTLTTAENANPFIANKHPITKRYHTAKYSMRRQSDLWKIAYRHGIQDSLPPLANGKKFYQEKYDTKPLMKGVLRPKGAKYERERPLKEAKMKEALLHADEKIAELRGKKKIENRLAKKAKKVKHFV</sequence>
<dbReference type="InterPro" id="IPR040922">
    <property type="entry name" value="Ribosomal_mL59_dom"/>
</dbReference>
<reference evidence="2 3" key="1">
    <citation type="journal article" date="2016" name="Proc. Natl. Acad. Sci. U.S.A.">
        <title>Comparative genomics of biotechnologically important yeasts.</title>
        <authorList>
            <person name="Riley R."/>
            <person name="Haridas S."/>
            <person name="Wolfe K.H."/>
            <person name="Lopes M.R."/>
            <person name="Hittinger C.T."/>
            <person name="Goeker M."/>
            <person name="Salamov A.A."/>
            <person name="Wisecaver J.H."/>
            <person name="Long T.M."/>
            <person name="Calvey C.H."/>
            <person name="Aerts A.L."/>
            <person name="Barry K.W."/>
            <person name="Choi C."/>
            <person name="Clum A."/>
            <person name="Coughlan A.Y."/>
            <person name="Deshpande S."/>
            <person name="Douglass A.P."/>
            <person name="Hanson S.J."/>
            <person name="Klenk H.-P."/>
            <person name="LaButti K.M."/>
            <person name="Lapidus A."/>
            <person name="Lindquist E.A."/>
            <person name="Lipzen A.M."/>
            <person name="Meier-Kolthoff J.P."/>
            <person name="Ohm R.A."/>
            <person name="Otillar R.P."/>
            <person name="Pangilinan J.L."/>
            <person name="Peng Y."/>
            <person name="Rokas A."/>
            <person name="Rosa C.A."/>
            <person name="Scheuner C."/>
            <person name="Sibirny A.A."/>
            <person name="Slot J.C."/>
            <person name="Stielow J.B."/>
            <person name="Sun H."/>
            <person name="Kurtzman C.P."/>
            <person name="Blackwell M."/>
            <person name="Grigoriev I.V."/>
            <person name="Jeffries T.W."/>
        </authorList>
    </citation>
    <scope>NUCLEOTIDE SEQUENCE [LARGE SCALE GENOMIC DNA]</scope>
    <source>
        <strain evidence="3">ATCC 58044 / CBS 1984 / NCYC 433 / NRRL Y-366-8</strain>
    </source>
</reference>
<dbReference type="InterPro" id="IPR037507">
    <property type="entry name" value="Ribosomal_mL59"/>
</dbReference>
<organism evidence="2 3">
    <name type="scientific">Wickerhamomyces anomalus (strain ATCC 58044 / CBS 1984 / NCYC 433 / NRRL Y-366-8)</name>
    <name type="common">Yeast</name>
    <name type="synonym">Hansenula anomala</name>
    <dbReference type="NCBI Taxonomy" id="683960"/>
    <lineage>
        <taxon>Eukaryota</taxon>
        <taxon>Fungi</taxon>
        <taxon>Dikarya</taxon>
        <taxon>Ascomycota</taxon>
        <taxon>Saccharomycotina</taxon>
        <taxon>Saccharomycetes</taxon>
        <taxon>Phaffomycetales</taxon>
        <taxon>Wickerhamomycetaceae</taxon>
        <taxon>Wickerhamomyces</taxon>
    </lineage>
</organism>
<dbReference type="GeneID" id="30200433"/>
<dbReference type="PANTHER" id="PTHR28041:SF1">
    <property type="entry name" value="LARGE RIBOSOMAL SUBUNIT PROTEIN ML59"/>
    <property type="match status" value="1"/>
</dbReference>
<evidence type="ECO:0000313" key="3">
    <source>
        <dbReference type="Proteomes" id="UP000094112"/>
    </source>
</evidence>
<dbReference type="RefSeq" id="XP_019040143.1">
    <property type="nucleotide sequence ID" value="XM_019183187.1"/>
</dbReference>
<proteinExistence type="predicted"/>
<protein>
    <recommendedName>
        <fullName evidence="1">Large ribosomal subunit protein mL59 domain-containing protein</fullName>
    </recommendedName>
</protein>